<dbReference type="Proteomes" id="UP000294498">
    <property type="component" value="Unassembled WGS sequence"/>
</dbReference>
<feature type="transmembrane region" description="Helical" evidence="7">
    <location>
        <begin position="21"/>
        <end position="38"/>
    </location>
</feature>
<keyword evidence="11" id="KW-1185">Reference proteome</keyword>
<keyword evidence="10" id="KW-0449">Lipoprotein</keyword>
<feature type="domain" description="MacB-like periplasmic core" evidence="9">
    <location>
        <begin position="21"/>
        <end position="258"/>
    </location>
</feature>
<evidence type="ECO:0000256" key="5">
    <source>
        <dbReference type="ARBA" id="ARBA00022989"/>
    </source>
</evidence>
<accession>A0A4V3GKP1</accession>
<feature type="domain" description="ABC3 transporter permease C-terminal" evidence="8">
    <location>
        <begin position="288"/>
        <end position="408"/>
    </location>
</feature>
<evidence type="ECO:0000259" key="9">
    <source>
        <dbReference type="Pfam" id="PF12704"/>
    </source>
</evidence>
<evidence type="ECO:0000256" key="3">
    <source>
        <dbReference type="ARBA" id="ARBA00022475"/>
    </source>
</evidence>
<proteinExistence type="inferred from homology"/>
<gene>
    <name evidence="10" type="ORF">EDB95_4253</name>
</gene>
<evidence type="ECO:0000259" key="8">
    <source>
        <dbReference type="Pfam" id="PF02687"/>
    </source>
</evidence>
<dbReference type="EMBL" id="SODV01000002">
    <property type="protein sequence ID" value="TDW96422.1"/>
    <property type="molecule type" value="Genomic_DNA"/>
</dbReference>
<keyword evidence="6 7" id="KW-0472">Membrane</keyword>
<dbReference type="InterPro" id="IPR003838">
    <property type="entry name" value="ABC3_permease_C"/>
</dbReference>
<evidence type="ECO:0000256" key="4">
    <source>
        <dbReference type="ARBA" id="ARBA00022692"/>
    </source>
</evidence>
<organism evidence="10 11">
    <name type="scientific">Dinghuibacter silviterrae</name>
    <dbReference type="NCBI Taxonomy" id="1539049"/>
    <lineage>
        <taxon>Bacteria</taxon>
        <taxon>Pseudomonadati</taxon>
        <taxon>Bacteroidota</taxon>
        <taxon>Chitinophagia</taxon>
        <taxon>Chitinophagales</taxon>
        <taxon>Chitinophagaceae</taxon>
        <taxon>Dinghuibacter</taxon>
    </lineage>
</organism>
<dbReference type="Pfam" id="PF02687">
    <property type="entry name" value="FtsX"/>
    <property type="match status" value="1"/>
</dbReference>
<dbReference type="PANTHER" id="PTHR30489:SF0">
    <property type="entry name" value="LIPOPROTEIN-RELEASING SYSTEM TRANSMEMBRANE PROTEIN LOLE"/>
    <property type="match status" value="1"/>
</dbReference>
<reference evidence="10 11" key="1">
    <citation type="submission" date="2019-03" db="EMBL/GenBank/DDBJ databases">
        <title>Genomic Encyclopedia of Type Strains, Phase IV (KMG-IV): sequencing the most valuable type-strain genomes for metagenomic binning, comparative biology and taxonomic classification.</title>
        <authorList>
            <person name="Goeker M."/>
        </authorList>
    </citation>
    <scope>NUCLEOTIDE SEQUENCE [LARGE SCALE GENOMIC DNA]</scope>
    <source>
        <strain evidence="10 11">DSM 100059</strain>
    </source>
</reference>
<comment type="subcellular location">
    <subcellularLocation>
        <location evidence="1">Cell membrane</location>
        <topology evidence="1">Multi-pass membrane protein</topology>
    </subcellularLocation>
</comment>
<keyword evidence="3" id="KW-1003">Cell membrane</keyword>
<dbReference type="Pfam" id="PF12704">
    <property type="entry name" value="MacB_PCD"/>
    <property type="match status" value="1"/>
</dbReference>
<dbReference type="GO" id="GO:0098797">
    <property type="term" value="C:plasma membrane protein complex"/>
    <property type="evidence" value="ECO:0007669"/>
    <property type="project" value="TreeGrafter"/>
</dbReference>
<dbReference type="AlphaFoldDB" id="A0A4V3GKP1"/>
<feature type="transmembrane region" description="Helical" evidence="7">
    <location>
        <begin position="284"/>
        <end position="305"/>
    </location>
</feature>
<keyword evidence="4 7" id="KW-0812">Transmembrane</keyword>
<feature type="transmembrane region" description="Helical" evidence="7">
    <location>
        <begin position="332"/>
        <end position="355"/>
    </location>
</feature>
<dbReference type="RefSeq" id="WP_133996835.1">
    <property type="nucleotide sequence ID" value="NZ_SODV01000002.1"/>
</dbReference>
<evidence type="ECO:0000256" key="2">
    <source>
        <dbReference type="ARBA" id="ARBA00005236"/>
    </source>
</evidence>
<evidence type="ECO:0000313" key="10">
    <source>
        <dbReference type="EMBL" id="TDW96422.1"/>
    </source>
</evidence>
<dbReference type="InterPro" id="IPR051447">
    <property type="entry name" value="Lipoprotein-release_system"/>
</dbReference>
<comment type="caution">
    <text evidence="10">The sequence shown here is derived from an EMBL/GenBank/DDBJ whole genome shotgun (WGS) entry which is preliminary data.</text>
</comment>
<evidence type="ECO:0000256" key="1">
    <source>
        <dbReference type="ARBA" id="ARBA00004651"/>
    </source>
</evidence>
<name>A0A4V3GKP1_9BACT</name>
<evidence type="ECO:0000256" key="6">
    <source>
        <dbReference type="ARBA" id="ARBA00023136"/>
    </source>
</evidence>
<comment type="similarity">
    <text evidence="2">Belongs to the ABC-4 integral membrane protein family. LolC/E subfamily.</text>
</comment>
<feature type="transmembrane region" description="Helical" evidence="7">
    <location>
        <begin position="381"/>
        <end position="400"/>
    </location>
</feature>
<evidence type="ECO:0000256" key="7">
    <source>
        <dbReference type="SAM" id="Phobius"/>
    </source>
</evidence>
<dbReference type="InterPro" id="IPR025857">
    <property type="entry name" value="MacB_PCD"/>
</dbReference>
<dbReference type="OrthoDB" id="9770036at2"/>
<dbReference type="PANTHER" id="PTHR30489">
    <property type="entry name" value="LIPOPROTEIN-RELEASING SYSTEM TRANSMEMBRANE PROTEIN LOLE"/>
    <property type="match status" value="1"/>
</dbReference>
<sequence>MAGSTNQQIATVYLTSKLKQTLVAVLGVTFGISMYVFMNSFMTGVNDIQTDLAFSSLAHIRVYNDGPADNTDLVSKVRPAGTIAFIRSARIIQYTEGIKHSGEILAFLRQQPELTAITPQVNVNVFFRNGANHVNGTLSGVDVENEDKVFHISTYMKEGNWKELKYRSDGVFLGTGLARTLSLKVDDNVNVLTPDGVSKTFKVIGTFETGVTSVDKTKAYLAIGPTRQLLSKNADYVTDIQVNIADFHQATAVAHRIAPVFPYKTESWSESNQQLEAGSRLRDIIAVAVSLTILLVAGFGIYNIMNMTINEKIREIAILKAMGFAGRDITTIFLTLAMVIGVVGGVIGLGLGYTVSVTVNHIPFRIANLEHLPMAYRWQDYLYAFAFGLATTFVAGYLPARKASRIDPVEIIRG</sequence>
<evidence type="ECO:0000313" key="11">
    <source>
        <dbReference type="Proteomes" id="UP000294498"/>
    </source>
</evidence>
<keyword evidence="5 7" id="KW-1133">Transmembrane helix</keyword>
<dbReference type="GO" id="GO:0044874">
    <property type="term" value="P:lipoprotein localization to outer membrane"/>
    <property type="evidence" value="ECO:0007669"/>
    <property type="project" value="TreeGrafter"/>
</dbReference>
<protein>
    <submittedName>
        <fullName evidence="10">Lipoprotein-releasing system permease protein</fullName>
    </submittedName>
</protein>